<dbReference type="PANTHER" id="PTHR20978:SF0">
    <property type="entry name" value="SPLICING FACTOR 3B SUBUNIT 5"/>
    <property type="match status" value="1"/>
</dbReference>
<protein>
    <recommendedName>
        <fullName evidence="2">Splicing factor subunit</fullName>
    </recommendedName>
</protein>
<dbReference type="AlphaFoldDB" id="A0A507CFT0"/>
<dbReference type="Proteomes" id="UP000319731">
    <property type="component" value="Unassembled WGS sequence"/>
</dbReference>
<evidence type="ECO:0000256" key="2">
    <source>
        <dbReference type="PIRNR" id="PIRNR037010"/>
    </source>
</evidence>
<dbReference type="RefSeq" id="XP_031027933.1">
    <property type="nucleotide sequence ID" value="XM_031166346.1"/>
</dbReference>
<accession>A0A507CFT0</accession>
<dbReference type="GeneID" id="42001643"/>
<comment type="caution">
    <text evidence="3">The sequence shown here is derived from an EMBL/GenBank/DDBJ whole genome shotgun (WGS) entry which is preliminary data.</text>
</comment>
<evidence type="ECO:0000256" key="1">
    <source>
        <dbReference type="ARBA" id="ARBA00009568"/>
    </source>
</evidence>
<sequence length="84" mass="9328">MASATAATTQLEHLQARYNGTGHADTTKFEWVTTQHRDSYASYIGHPNLLAFFAVAENESGARLRHRFNQKMLAPCGLPPTKPQ</sequence>
<dbReference type="GO" id="GO:0000398">
    <property type="term" value="P:mRNA splicing, via spliceosome"/>
    <property type="evidence" value="ECO:0007669"/>
    <property type="project" value="UniProtKB-UniRule"/>
</dbReference>
<keyword evidence="4" id="KW-1185">Reference proteome</keyword>
<organism evidence="3 4">
    <name type="scientific">Synchytrium microbalum</name>
    <dbReference type="NCBI Taxonomy" id="1806994"/>
    <lineage>
        <taxon>Eukaryota</taxon>
        <taxon>Fungi</taxon>
        <taxon>Fungi incertae sedis</taxon>
        <taxon>Chytridiomycota</taxon>
        <taxon>Chytridiomycota incertae sedis</taxon>
        <taxon>Chytridiomycetes</taxon>
        <taxon>Synchytriales</taxon>
        <taxon>Synchytriaceae</taxon>
        <taxon>Synchytrium</taxon>
    </lineage>
</organism>
<dbReference type="Pfam" id="PF07189">
    <property type="entry name" value="SF3b10"/>
    <property type="match status" value="1"/>
</dbReference>
<proteinExistence type="inferred from homology"/>
<dbReference type="GO" id="GO:0005686">
    <property type="term" value="C:U2 snRNP"/>
    <property type="evidence" value="ECO:0007669"/>
    <property type="project" value="TreeGrafter"/>
</dbReference>
<dbReference type="GO" id="GO:0071011">
    <property type="term" value="C:precatalytic spliceosome"/>
    <property type="evidence" value="ECO:0007669"/>
    <property type="project" value="TreeGrafter"/>
</dbReference>
<name>A0A507CFT0_9FUNG</name>
<dbReference type="InterPro" id="IPR017089">
    <property type="entry name" value="Splicing_factor_3B_subunit_5"/>
</dbReference>
<dbReference type="EMBL" id="QEAO01000001">
    <property type="protein sequence ID" value="TPX38218.1"/>
    <property type="molecule type" value="Genomic_DNA"/>
</dbReference>
<gene>
    <name evidence="3" type="ORF">SmJEL517_g00417</name>
</gene>
<evidence type="ECO:0000313" key="4">
    <source>
        <dbReference type="Proteomes" id="UP000319731"/>
    </source>
</evidence>
<dbReference type="PIRSF" id="PIRSF037010">
    <property type="entry name" value="Splicing_factor_3B_subunit_5"/>
    <property type="match status" value="1"/>
</dbReference>
<dbReference type="PANTHER" id="PTHR20978">
    <property type="entry name" value="SPLICING FACTOR 3B SUBUNIT 5"/>
    <property type="match status" value="1"/>
</dbReference>
<reference evidence="3 4" key="1">
    <citation type="journal article" date="2019" name="Sci. Rep.">
        <title>Comparative genomics of chytrid fungi reveal insights into the obligate biotrophic and pathogenic lifestyle of Synchytrium endobioticum.</title>
        <authorList>
            <person name="van de Vossenberg B.T.L.H."/>
            <person name="Warris S."/>
            <person name="Nguyen H.D.T."/>
            <person name="van Gent-Pelzer M.P.E."/>
            <person name="Joly D.L."/>
            <person name="van de Geest H.C."/>
            <person name="Bonants P.J.M."/>
            <person name="Smith D.S."/>
            <person name="Levesque C.A."/>
            <person name="van der Lee T.A.J."/>
        </authorList>
    </citation>
    <scope>NUCLEOTIDE SEQUENCE [LARGE SCALE GENOMIC DNA]</scope>
    <source>
        <strain evidence="3 4">JEL517</strain>
    </source>
</reference>
<dbReference type="InterPro" id="IPR009846">
    <property type="entry name" value="SF3b5/RDS3-10"/>
</dbReference>
<dbReference type="OrthoDB" id="274726at2759"/>
<evidence type="ECO:0000313" key="3">
    <source>
        <dbReference type="EMBL" id="TPX38218.1"/>
    </source>
</evidence>
<comment type="similarity">
    <text evidence="1 2">Belongs to the SF3B5 family.</text>
</comment>
<dbReference type="STRING" id="1806994.A0A507CFT0"/>